<name>A0ABP7ARQ3_9ACTN</name>
<organism evidence="1 2">
    <name type="scientific">Kineosporia mesophila</name>
    <dbReference type="NCBI Taxonomy" id="566012"/>
    <lineage>
        <taxon>Bacteria</taxon>
        <taxon>Bacillati</taxon>
        <taxon>Actinomycetota</taxon>
        <taxon>Actinomycetes</taxon>
        <taxon>Kineosporiales</taxon>
        <taxon>Kineosporiaceae</taxon>
        <taxon>Kineosporia</taxon>
    </lineage>
</organism>
<dbReference type="RefSeq" id="WP_231481471.1">
    <property type="nucleotide sequence ID" value="NZ_BAAAZO010000012.1"/>
</dbReference>
<evidence type="ECO:0000313" key="1">
    <source>
        <dbReference type="EMBL" id="GAA3638313.1"/>
    </source>
</evidence>
<protein>
    <submittedName>
        <fullName evidence="1">Uncharacterized protein</fullName>
    </submittedName>
</protein>
<proteinExistence type="predicted"/>
<comment type="caution">
    <text evidence="1">The sequence shown here is derived from an EMBL/GenBank/DDBJ whole genome shotgun (WGS) entry which is preliminary data.</text>
</comment>
<dbReference type="EMBL" id="BAAAZO010000012">
    <property type="protein sequence ID" value="GAA3638313.1"/>
    <property type="molecule type" value="Genomic_DNA"/>
</dbReference>
<reference evidence="2" key="1">
    <citation type="journal article" date="2019" name="Int. J. Syst. Evol. Microbiol.">
        <title>The Global Catalogue of Microorganisms (GCM) 10K type strain sequencing project: providing services to taxonomists for standard genome sequencing and annotation.</title>
        <authorList>
            <consortium name="The Broad Institute Genomics Platform"/>
            <consortium name="The Broad Institute Genome Sequencing Center for Infectious Disease"/>
            <person name="Wu L."/>
            <person name="Ma J."/>
        </authorList>
    </citation>
    <scope>NUCLEOTIDE SEQUENCE [LARGE SCALE GENOMIC DNA]</scope>
    <source>
        <strain evidence="2">JCM 16902</strain>
    </source>
</reference>
<sequence length="94" mass="9629">MTAKGAAAGLTDSVIADTLRTAVAVSQVAVDVAQHDVAQHDVAQHDVVLRASATAPTGLADGRALPMPTAAGPVRLRDVATVRKVEAPTQYCSR</sequence>
<evidence type="ECO:0000313" key="2">
    <source>
        <dbReference type="Proteomes" id="UP001501074"/>
    </source>
</evidence>
<dbReference type="Proteomes" id="UP001501074">
    <property type="component" value="Unassembled WGS sequence"/>
</dbReference>
<keyword evidence="2" id="KW-1185">Reference proteome</keyword>
<gene>
    <name evidence="1" type="ORF">GCM10022223_66630</name>
</gene>
<accession>A0ABP7ARQ3</accession>
<dbReference type="InterPro" id="IPR027463">
    <property type="entry name" value="AcrB_DN_DC_subdom"/>
</dbReference>
<dbReference type="Gene3D" id="3.30.2090.10">
    <property type="entry name" value="Multidrug efflux transporter AcrB TolC docking domain, DN and DC subdomains"/>
    <property type="match status" value="1"/>
</dbReference>